<sequence length="107" mass="12372">MTKTDTVKRLIKGTSHATLHVVFQFTLPIPLKSLKDVNTNEQINSSIFYNDNIECTFFEQYSNNWDIDNIYEEIVKNIPLGCQVLATNFLLENKHLDIVSDEQFFVG</sequence>
<evidence type="ECO:0000313" key="2">
    <source>
        <dbReference type="Proteomes" id="UP000266673"/>
    </source>
</evidence>
<dbReference type="EMBL" id="QKWP01000032">
    <property type="protein sequence ID" value="RIB29649.1"/>
    <property type="molecule type" value="Genomic_DNA"/>
</dbReference>
<dbReference type="Proteomes" id="UP000266673">
    <property type="component" value="Unassembled WGS sequence"/>
</dbReference>
<comment type="caution">
    <text evidence="1">The sequence shown here is derived from an EMBL/GenBank/DDBJ whole genome shotgun (WGS) entry which is preliminary data.</text>
</comment>
<gene>
    <name evidence="1" type="ORF">C2G38_2154690</name>
</gene>
<evidence type="ECO:0000313" key="1">
    <source>
        <dbReference type="EMBL" id="RIB29649.1"/>
    </source>
</evidence>
<keyword evidence="2" id="KW-1185">Reference proteome</keyword>
<accession>A0A397W8K1</accession>
<proteinExistence type="predicted"/>
<dbReference type="AlphaFoldDB" id="A0A397W8K1"/>
<name>A0A397W8K1_9GLOM</name>
<reference evidence="1 2" key="1">
    <citation type="submission" date="2018-06" db="EMBL/GenBank/DDBJ databases">
        <title>Comparative genomics reveals the genomic features of Rhizophagus irregularis, R. cerebriforme, R. diaphanum and Gigaspora rosea, and their symbiotic lifestyle signature.</title>
        <authorList>
            <person name="Morin E."/>
            <person name="San Clemente H."/>
            <person name="Chen E.C.H."/>
            <person name="De La Providencia I."/>
            <person name="Hainaut M."/>
            <person name="Kuo A."/>
            <person name="Kohler A."/>
            <person name="Murat C."/>
            <person name="Tang N."/>
            <person name="Roy S."/>
            <person name="Loubradou J."/>
            <person name="Henrissat B."/>
            <person name="Grigoriev I.V."/>
            <person name="Corradi N."/>
            <person name="Roux C."/>
            <person name="Martin F.M."/>
        </authorList>
    </citation>
    <scope>NUCLEOTIDE SEQUENCE [LARGE SCALE GENOMIC DNA]</scope>
    <source>
        <strain evidence="1 2">DAOM 194757</strain>
    </source>
</reference>
<protein>
    <submittedName>
        <fullName evidence="1">Uncharacterized protein</fullName>
    </submittedName>
</protein>
<organism evidence="1 2">
    <name type="scientific">Gigaspora rosea</name>
    <dbReference type="NCBI Taxonomy" id="44941"/>
    <lineage>
        <taxon>Eukaryota</taxon>
        <taxon>Fungi</taxon>
        <taxon>Fungi incertae sedis</taxon>
        <taxon>Mucoromycota</taxon>
        <taxon>Glomeromycotina</taxon>
        <taxon>Glomeromycetes</taxon>
        <taxon>Diversisporales</taxon>
        <taxon>Gigasporaceae</taxon>
        <taxon>Gigaspora</taxon>
    </lineage>
</organism>